<feature type="compositionally biased region" description="Polar residues" evidence="6">
    <location>
        <begin position="208"/>
        <end position="217"/>
    </location>
</feature>
<feature type="compositionally biased region" description="Basic and acidic residues" evidence="6">
    <location>
        <begin position="225"/>
        <end position="239"/>
    </location>
</feature>
<dbReference type="PANTHER" id="PTHR43811:SF48">
    <property type="entry name" value="PEPTIDYL-PROLYL CIS-TRANS ISOMERASE FKBP43"/>
    <property type="match status" value="1"/>
</dbReference>
<feature type="region of interest" description="Disordered" evidence="6">
    <location>
        <begin position="333"/>
        <end position="417"/>
    </location>
</feature>
<dbReference type="PROSITE" id="PS50059">
    <property type="entry name" value="FKBP_PPIASE"/>
    <property type="match status" value="1"/>
</dbReference>
<feature type="domain" description="PPIase FKBP-type" evidence="7">
    <location>
        <begin position="460"/>
        <end position="514"/>
    </location>
</feature>
<evidence type="ECO:0000256" key="3">
    <source>
        <dbReference type="ARBA" id="ARBA00023110"/>
    </source>
</evidence>
<keyword evidence="4 5" id="KW-0413">Isomerase</keyword>
<comment type="catalytic activity">
    <reaction evidence="1 5">
        <text>[protein]-peptidylproline (omega=180) = [protein]-peptidylproline (omega=0)</text>
        <dbReference type="Rhea" id="RHEA:16237"/>
        <dbReference type="Rhea" id="RHEA-COMP:10747"/>
        <dbReference type="Rhea" id="RHEA-COMP:10748"/>
        <dbReference type="ChEBI" id="CHEBI:83833"/>
        <dbReference type="ChEBI" id="CHEBI:83834"/>
        <dbReference type="EC" id="5.2.1.8"/>
    </reaction>
</comment>
<dbReference type="Pfam" id="PF17800">
    <property type="entry name" value="NPL"/>
    <property type="match status" value="1"/>
</dbReference>
<evidence type="ECO:0000256" key="4">
    <source>
        <dbReference type="ARBA" id="ARBA00023235"/>
    </source>
</evidence>
<feature type="region of interest" description="Disordered" evidence="6">
    <location>
        <begin position="97"/>
        <end position="247"/>
    </location>
</feature>
<dbReference type="Proteomes" id="UP000436088">
    <property type="component" value="Unassembled WGS sequence"/>
</dbReference>
<dbReference type="EMBL" id="VEPZ02000585">
    <property type="protein sequence ID" value="KAE8721962.1"/>
    <property type="molecule type" value="Genomic_DNA"/>
</dbReference>
<dbReference type="InterPro" id="IPR041232">
    <property type="entry name" value="NPL"/>
</dbReference>
<dbReference type="Pfam" id="PF00254">
    <property type="entry name" value="FKBP_C"/>
    <property type="match status" value="1"/>
</dbReference>
<evidence type="ECO:0000256" key="6">
    <source>
        <dbReference type="SAM" id="MobiDB-lite"/>
    </source>
</evidence>
<feature type="compositionally biased region" description="Basic and acidic residues" evidence="6">
    <location>
        <begin position="336"/>
        <end position="349"/>
    </location>
</feature>
<evidence type="ECO:0000256" key="5">
    <source>
        <dbReference type="PROSITE-ProRule" id="PRU00277"/>
    </source>
</evidence>
<keyword evidence="3 5" id="KW-0697">Rotamase</keyword>
<dbReference type="EC" id="5.2.1.8" evidence="2 5"/>
<protein>
    <recommendedName>
        <fullName evidence="2 5">peptidylprolyl isomerase</fullName>
        <ecNumber evidence="2 5">5.2.1.8</ecNumber>
    </recommendedName>
</protein>
<evidence type="ECO:0000256" key="2">
    <source>
        <dbReference type="ARBA" id="ARBA00013194"/>
    </source>
</evidence>
<dbReference type="InterPro" id="IPR046357">
    <property type="entry name" value="PPIase_dom_sf"/>
</dbReference>
<organism evidence="8 9">
    <name type="scientific">Hibiscus syriacus</name>
    <name type="common">Rose of Sharon</name>
    <dbReference type="NCBI Taxonomy" id="106335"/>
    <lineage>
        <taxon>Eukaryota</taxon>
        <taxon>Viridiplantae</taxon>
        <taxon>Streptophyta</taxon>
        <taxon>Embryophyta</taxon>
        <taxon>Tracheophyta</taxon>
        <taxon>Spermatophyta</taxon>
        <taxon>Magnoliopsida</taxon>
        <taxon>eudicotyledons</taxon>
        <taxon>Gunneridae</taxon>
        <taxon>Pentapetalae</taxon>
        <taxon>rosids</taxon>
        <taxon>malvids</taxon>
        <taxon>Malvales</taxon>
        <taxon>Malvaceae</taxon>
        <taxon>Malvoideae</taxon>
        <taxon>Hibiscus</taxon>
    </lineage>
</organism>
<evidence type="ECO:0000313" key="8">
    <source>
        <dbReference type="EMBL" id="KAE8721962.1"/>
    </source>
</evidence>
<dbReference type="InterPro" id="IPR001179">
    <property type="entry name" value="PPIase_FKBP_dom"/>
</dbReference>
<dbReference type="AlphaFoldDB" id="A0A6A3C413"/>
<dbReference type="SUPFAM" id="SSF54534">
    <property type="entry name" value="FKBP-like"/>
    <property type="match status" value="1"/>
</dbReference>
<dbReference type="PANTHER" id="PTHR43811">
    <property type="entry name" value="FKBP-TYPE PEPTIDYL-PROLYL CIS-TRANS ISOMERASE FKPA"/>
    <property type="match status" value="1"/>
</dbReference>
<dbReference type="GO" id="GO:0003755">
    <property type="term" value="F:peptidyl-prolyl cis-trans isomerase activity"/>
    <property type="evidence" value="ECO:0007669"/>
    <property type="project" value="UniProtKB-KW"/>
</dbReference>
<feature type="compositionally biased region" description="Acidic residues" evidence="6">
    <location>
        <begin position="109"/>
        <end position="118"/>
    </location>
</feature>
<keyword evidence="9" id="KW-1185">Reference proteome</keyword>
<feature type="compositionally biased region" description="Basic residues" evidence="6">
    <location>
        <begin position="168"/>
        <end position="178"/>
    </location>
</feature>
<sequence>MAFWGTEVKPGKSFTHVPLYGRLHISQATLGMGSGVQKSIVKCNVGHSKPVFLCSLFPDKAECCQLNLEFEESVEVVFSVIGPRAVHLTGYYLGSSSLDRHHSDGSEPYGEDIADTETEPTKSSEESEYGGSFIDDDDDPQLFSSSEESPAGFGSNEEMRALKFNGRLGKRRRLRKKYQKSESDNGSSQKKDFTNGVSPRGLFDSETENTLPISSLFSGKRASKSGKDDIGGESRKETGNHNNNEIEDNATMLEGINGVQLECKSGIRNVDKLEELVREERLLEADHCVVEKVLFEQNDQNQKLASNEICQSDNPLLTPSEVSTVDGAKLIRTRKEHVEDNDTKGDEVSKNGSNLNPVIEDALMEDKETQTHVNDNHSKKRKKKERCKDEGEQDGTKMEPPAPEKEQSVDLNDKNTNDREIQLSNGIMIEELEKGKPNGKIASLGPRPLHRKVDGQWGIEGQVQETWKVGIDGMQVGGKRRLTVPPWVSTKEGRGENIPPNSWLVFEVELVKVSLLNVVVSKGIFKLHPKCKRISLTHLCFADDLLIFCKARVSAEQSADIREITGFKLGNLPVRYLGVPLVTRKLAVKGSDMPAKGARILSGWLGCVLMRIWEDMHITVPKVSWHHLVWFPGRIPKHNIIVWMAILNRLPTLLSVGIGELAWAIHCFKGKSLLVRVFKLAWAGHVYGIRKERNSSSRLFGGRTRSVDDVLKDVKEAVQIRLEGWTISRADSRNDALHVNWGIS</sequence>
<proteinExistence type="predicted"/>
<evidence type="ECO:0000313" key="9">
    <source>
        <dbReference type="Proteomes" id="UP000436088"/>
    </source>
</evidence>
<comment type="caution">
    <text evidence="8">The sequence shown here is derived from an EMBL/GenBank/DDBJ whole genome shotgun (WGS) entry which is preliminary data.</text>
</comment>
<reference evidence="8" key="1">
    <citation type="submission" date="2019-09" db="EMBL/GenBank/DDBJ databases">
        <title>Draft genome information of white flower Hibiscus syriacus.</title>
        <authorList>
            <person name="Kim Y.-M."/>
        </authorList>
    </citation>
    <scope>NUCLEOTIDE SEQUENCE [LARGE SCALE GENOMIC DNA]</scope>
    <source>
        <strain evidence="8">YM2019G1</strain>
    </source>
</reference>
<feature type="compositionally biased region" description="Basic and acidic residues" evidence="6">
    <location>
        <begin position="179"/>
        <end position="193"/>
    </location>
</feature>
<dbReference type="Gene3D" id="2.60.120.340">
    <property type="entry name" value="Nucleoplasmin core domain"/>
    <property type="match status" value="1"/>
</dbReference>
<accession>A0A6A3C413</accession>
<evidence type="ECO:0000259" key="7">
    <source>
        <dbReference type="PROSITE" id="PS50059"/>
    </source>
</evidence>
<dbReference type="Gene3D" id="3.10.50.40">
    <property type="match status" value="1"/>
</dbReference>
<name>A0A6A3C413_HIBSY</name>
<gene>
    <name evidence="8" type="ORF">F3Y22_tig00014732pilonHSYRG00036</name>
</gene>
<feature type="compositionally biased region" description="Basic and acidic residues" evidence="6">
    <location>
        <begin position="386"/>
        <end position="417"/>
    </location>
</feature>
<feature type="compositionally biased region" description="Basic and acidic residues" evidence="6">
    <location>
        <begin position="364"/>
        <end position="377"/>
    </location>
</feature>
<evidence type="ECO:0000256" key="1">
    <source>
        <dbReference type="ARBA" id="ARBA00000971"/>
    </source>
</evidence>